<evidence type="ECO:0000256" key="3">
    <source>
        <dbReference type="ARBA" id="ARBA00022692"/>
    </source>
</evidence>
<dbReference type="Gene3D" id="1.20.1540.10">
    <property type="entry name" value="Rhomboid-like"/>
    <property type="match status" value="1"/>
</dbReference>
<keyword evidence="9" id="KW-0645">Protease</keyword>
<dbReference type="PANTHER" id="PTHR43731:SF14">
    <property type="entry name" value="PRESENILIN-ASSOCIATED RHOMBOID-LIKE PROTEIN, MITOCHONDRIAL"/>
    <property type="match status" value="1"/>
</dbReference>
<keyword evidence="3 7" id="KW-0812">Transmembrane</keyword>
<dbReference type="GO" id="GO:0006508">
    <property type="term" value="P:proteolysis"/>
    <property type="evidence" value="ECO:0007669"/>
    <property type="project" value="UniProtKB-KW"/>
</dbReference>
<feature type="transmembrane region" description="Helical" evidence="7">
    <location>
        <begin position="247"/>
        <end position="264"/>
    </location>
</feature>
<gene>
    <name evidence="9" type="ORF">COR50_05730</name>
</gene>
<comment type="similarity">
    <text evidence="2">Belongs to the peptidase S54 family.</text>
</comment>
<dbReference type="GO" id="GO:0016020">
    <property type="term" value="C:membrane"/>
    <property type="evidence" value="ECO:0007669"/>
    <property type="project" value="UniProtKB-SubCell"/>
</dbReference>
<dbReference type="AlphaFoldDB" id="A0A291QS35"/>
<dbReference type="PANTHER" id="PTHR43731">
    <property type="entry name" value="RHOMBOID PROTEASE"/>
    <property type="match status" value="1"/>
</dbReference>
<dbReference type="GO" id="GO:0004252">
    <property type="term" value="F:serine-type endopeptidase activity"/>
    <property type="evidence" value="ECO:0007669"/>
    <property type="project" value="InterPro"/>
</dbReference>
<dbReference type="RefSeq" id="WP_098193108.1">
    <property type="nucleotide sequence ID" value="NZ_CP023777.1"/>
</dbReference>
<dbReference type="KEGG" id="cbae:COR50_05730"/>
<dbReference type="OrthoDB" id="9807874at2"/>
<dbReference type="Pfam" id="PF01694">
    <property type="entry name" value="Rhomboid"/>
    <property type="match status" value="2"/>
</dbReference>
<keyword evidence="6 7" id="KW-0472">Membrane</keyword>
<feature type="transmembrane region" description="Helical" evidence="7">
    <location>
        <begin position="15"/>
        <end position="35"/>
    </location>
</feature>
<evidence type="ECO:0000256" key="1">
    <source>
        <dbReference type="ARBA" id="ARBA00004141"/>
    </source>
</evidence>
<dbReference type="EMBL" id="CP023777">
    <property type="protein sequence ID" value="ATL46721.1"/>
    <property type="molecule type" value="Genomic_DNA"/>
</dbReference>
<feature type="transmembrane region" description="Helical" evidence="7">
    <location>
        <begin position="64"/>
        <end position="84"/>
    </location>
</feature>
<keyword evidence="10" id="KW-1185">Reference proteome</keyword>
<keyword evidence="5 7" id="KW-1133">Transmembrane helix</keyword>
<dbReference type="Proteomes" id="UP000220133">
    <property type="component" value="Chromosome"/>
</dbReference>
<evidence type="ECO:0000256" key="4">
    <source>
        <dbReference type="ARBA" id="ARBA00022801"/>
    </source>
</evidence>
<evidence type="ECO:0000256" key="5">
    <source>
        <dbReference type="ARBA" id="ARBA00022989"/>
    </source>
</evidence>
<feature type="transmembrane region" description="Helical" evidence="7">
    <location>
        <begin position="96"/>
        <end position="117"/>
    </location>
</feature>
<evidence type="ECO:0000256" key="6">
    <source>
        <dbReference type="ARBA" id="ARBA00023136"/>
    </source>
</evidence>
<sequence length="276" mass="31878">MNYPRYGQFGVLPPVIKYLMLINAAVFLVEISLPAEVSNQMVNFFALHYWGSELFRPHQLITHLFMHGSWTHLFMNMFTLWVFGSKLEVYWGPKRFLNFYLICGIGAALCHLGVLTYENVELSKHISEFMNEPGSDAFMKIYRDYDLNSGSFAVTQLVNAVMDYPNDPTVMENAKIFLQHFQEEYRNMATLGASGAVYGILFAFGYLFPNTYFYLFLLPFQIKAKYIVGTMIIMEILAGFRNVAGDNVAHFAHLGGVLFSYILLKTWNRNNRKDFY</sequence>
<evidence type="ECO:0000313" key="10">
    <source>
        <dbReference type="Proteomes" id="UP000220133"/>
    </source>
</evidence>
<feature type="domain" description="Peptidase S54 rhomboid" evidence="8">
    <location>
        <begin position="185"/>
        <end position="263"/>
    </location>
</feature>
<dbReference type="SUPFAM" id="SSF144091">
    <property type="entry name" value="Rhomboid-like"/>
    <property type="match status" value="1"/>
</dbReference>
<comment type="subcellular location">
    <subcellularLocation>
        <location evidence="1">Membrane</location>
        <topology evidence="1">Multi-pass membrane protein</topology>
    </subcellularLocation>
</comment>
<accession>A0A291QS35</accession>
<reference evidence="9 10" key="1">
    <citation type="submission" date="2017-10" db="EMBL/GenBank/DDBJ databases">
        <title>Paenichitinophaga pekingensis gen. nov., sp. nov., isolated from activated sludge.</title>
        <authorList>
            <person name="Jin D."/>
            <person name="Kong X."/>
            <person name="Deng Y."/>
            <person name="Bai Z."/>
        </authorList>
    </citation>
    <scope>NUCLEOTIDE SEQUENCE [LARGE SCALE GENOMIC DNA]</scope>
    <source>
        <strain evidence="9 10">13</strain>
    </source>
</reference>
<organism evidence="9 10">
    <name type="scientific">Chitinophaga caeni</name>
    <dbReference type="NCBI Taxonomy" id="2029983"/>
    <lineage>
        <taxon>Bacteria</taxon>
        <taxon>Pseudomonadati</taxon>
        <taxon>Bacteroidota</taxon>
        <taxon>Chitinophagia</taxon>
        <taxon>Chitinophagales</taxon>
        <taxon>Chitinophagaceae</taxon>
        <taxon>Chitinophaga</taxon>
    </lineage>
</organism>
<name>A0A291QS35_9BACT</name>
<feature type="transmembrane region" description="Helical" evidence="7">
    <location>
        <begin position="224"/>
        <end position="241"/>
    </location>
</feature>
<dbReference type="InterPro" id="IPR035952">
    <property type="entry name" value="Rhomboid-like_sf"/>
</dbReference>
<evidence type="ECO:0000256" key="2">
    <source>
        <dbReference type="ARBA" id="ARBA00009045"/>
    </source>
</evidence>
<keyword evidence="4" id="KW-0378">Hydrolase</keyword>
<feature type="domain" description="Peptidase S54 rhomboid" evidence="8">
    <location>
        <begin position="58"/>
        <end position="114"/>
    </location>
</feature>
<feature type="transmembrane region" description="Helical" evidence="7">
    <location>
        <begin position="196"/>
        <end position="217"/>
    </location>
</feature>
<evidence type="ECO:0000256" key="7">
    <source>
        <dbReference type="SAM" id="Phobius"/>
    </source>
</evidence>
<evidence type="ECO:0000259" key="8">
    <source>
        <dbReference type="Pfam" id="PF01694"/>
    </source>
</evidence>
<proteinExistence type="inferred from homology"/>
<dbReference type="InterPro" id="IPR050925">
    <property type="entry name" value="Rhomboid_protease_S54"/>
</dbReference>
<protein>
    <submittedName>
        <fullName evidence="9">Rhomboid family intramembrane serine protease</fullName>
    </submittedName>
</protein>
<dbReference type="InterPro" id="IPR022764">
    <property type="entry name" value="Peptidase_S54_rhomboid_dom"/>
</dbReference>
<evidence type="ECO:0000313" key="9">
    <source>
        <dbReference type="EMBL" id="ATL46721.1"/>
    </source>
</evidence>